<evidence type="ECO:0000313" key="4">
    <source>
        <dbReference type="EnsemblMetazoa" id="Aqu2.1.14001_001"/>
    </source>
</evidence>
<evidence type="ECO:0000256" key="1">
    <source>
        <dbReference type="ARBA" id="ARBA00022529"/>
    </source>
</evidence>
<reference evidence="4" key="1">
    <citation type="submission" date="2017-05" db="UniProtKB">
        <authorList>
            <consortium name="EnsemblMetazoa"/>
        </authorList>
    </citation>
    <scope>IDENTIFICATION</scope>
</reference>
<dbReference type="InterPro" id="IPR052619">
    <property type="entry name" value="Phage_lysozyme-like"/>
</dbReference>
<name>A0A1X7TH29_AMPQE</name>
<dbReference type="OrthoDB" id="5945565at2759"/>
<dbReference type="InParanoid" id="A0A1X7TH29"/>
<keyword evidence="1" id="KW-0929">Antimicrobial</keyword>
<dbReference type="InterPro" id="IPR023346">
    <property type="entry name" value="Lysozyme-like_dom_sf"/>
</dbReference>
<dbReference type="AlphaFoldDB" id="A0A1X7TH29"/>
<dbReference type="Gene3D" id="1.10.530.40">
    <property type="match status" value="1"/>
</dbReference>
<dbReference type="InterPro" id="IPR023347">
    <property type="entry name" value="Lysozyme_dom_sf"/>
</dbReference>
<dbReference type="InterPro" id="IPR001165">
    <property type="entry name" value="T4-type_lysozyme"/>
</dbReference>
<dbReference type="EnsemblMetazoa" id="Aqu2.1.14001_001">
    <property type="protein sequence ID" value="Aqu2.1.14001_001"/>
    <property type="gene ID" value="Aqu2.1.14001"/>
</dbReference>
<dbReference type="Pfam" id="PF00959">
    <property type="entry name" value="Phage_lysozyme"/>
    <property type="match status" value="1"/>
</dbReference>
<protein>
    <recommendedName>
        <fullName evidence="5">Lysozyme</fullName>
    </recommendedName>
</protein>
<dbReference type="GO" id="GO:0016998">
    <property type="term" value="P:cell wall macromolecule catabolic process"/>
    <property type="evidence" value="ECO:0007669"/>
    <property type="project" value="InterPro"/>
</dbReference>
<dbReference type="GO" id="GO:0031640">
    <property type="term" value="P:killing of cells of another organism"/>
    <property type="evidence" value="ECO:0007669"/>
    <property type="project" value="UniProtKB-KW"/>
</dbReference>
<keyword evidence="2" id="KW-0081">Bacteriolytic enzyme</keyword>
<dbReference type="eggNOG" id="ENOG502S9YY">
    <property type="taxonomic scope" value="Eukaryota"/>
</dbReference>
<dbReference type="GO" id="GO:0003796">
    <property type="term" value="F:lysozyme activity"/>
    <property type="evidence" value="ECO:0007669"/>
    <property type="project" value="InterPro"/>
</dbReference>
<dbReference type="PANTHER" id="PTHR37406:SF1">
    <property type="entry name" value="T4-TYPE LYSOZYME 1-RELATED"/>
    <property type="match status" value="1"/>
</dbReference>
<accession>A0A1X7TH29</accession>
<evidence type="ECO:0008006" key="5">
    <source>
        <dbReference type="Google" id="ProtNLM"/>
    </source>
</evidence>
<evidence type="ECO:0000256" key="3">
    <source>
        <dbReference type="SAM" id="SignalP"/>
    </source>
</evidence>
<dbReference type="GO" id="GO:0009253">
    <property type="term" value="P:peptidoglycan catabolic process"/>
    <property type="evidence" value="ECO:0007669"/>
    <property type="project" value="InterPro"/>
</dbReference>
<feature type="chain" id="PRO_5010885030" description="Lysozyme" evidence="3">
    <location>
        <begin position="18"/>
        <end position="173"/>
    </location>
</feature>
<dbReference type="PANTHER" id="PTHR37406">
    <property type="entry name" value="T4-TYPE LYSOZYME 1-RELATED"/>
    <property type="match status" value="1"/>
</dbReference>
<dbReference type="GO" id="GO:0042742">
    <property type="term" value="P:defense response to bacterium"/>
    <property type="evidence" value="ECO:0007669"/>
    <property type="project" value="UniProtKB-KW"/>
</dbReference>
<feature type="signal peptide" evidence="3">
    <location>
        <begin position="1"/>
        <end position="17"/>
    </location>
</feature>
<organism evidence="4">
    <name type="scientific">Amphimedon queenslandica</name>
    <name type="common">Sponge</name>
    <dbReference type="NCBI Taxonomy" id="400682"/>
    <lineage>
        <taxon>Eukaryota</taxon>
        <taxon>Metazoa</taxon>
        <taxon>Porifera</taxon>
        <taxon>Demospongiae</taxon>
        <taxon>Heteroscleromorpha</taxon>
        <taxon>Haplosclerida</taxon>
        <taxon>Niphatidae</taxon>
        <taxon>Amphimedon</taxon>
    </lineage>
</organism>
<evidence type="ECO:0000256" key="2">
    <source>
        <dbReference type="ARBA" id="ARBA00022638"/>
    </source>
</evidence>
<sequence>MMKELIVLFAILAVSFAGECNSYEREKLNEGYYRCVYKDPLGIPTIGVGFNLKKFGARGEIEGVGANYDAVLNGSQCLNDGQIERLFNQDMDTAVSCAEGWLSNWSRLGSGPQSAVSDMAFNMGCATLHEFVGMKTALSKSPPDYAGARASMQGSLWCRQVGTRCSRDVSCMS</sequence>
<dbReference type="InterPro" id="IPR002196">
    <property type="entry name" value="Glyco_hydro_24"/>
</dbReference>
<keyword evidence="3" id="KW-0732">Signal</keyword>
<dbReference type="PRINTS" id="PR00684">
    <property type="entry name" value="T4LYSOZYME"/>
</dbReference>
<dbReference type="SUPFAM" id="SSF53955">
    <property type="entry name" value="Lysozyme-like"/>
    <property type="match status" value="1"/>
</dbReference>
<proteinExistence type="predicted"/>